<dbReference type="KEGG" id="dsh:Dshi_0045"/>
<dbReference type="EMBL" id="CP000830">
    <property type="protein sequence ID" value="ABV91794.1"/>
    <property type="molecule type" value="Genomic_DNA"/>
</dbReference>
<evidence type="ECO:0000313" key="2">
    <source>
        <dbReference type="Proteomes" id="UP000006833"/>
    </source>
</evidence>
<dbReference type="RefSeq" id="WP_012176727.1">
    <property type="nucleotide sequence ID" value="NC_009952.1"/>
</dbReference>
<dbReference type="Pfam" id="PF11964">
    <property type="entry name" value="SpoIIAA-like"/>
    <property type="match status" value="1"/>
</dbReference>
<evidence type="ECO:0008006" key="3">
    <source>
        <dbReference type="Google" id="ProtNLM"/>
    </source>
</evidence>
<accession>A8LJW8</accession>
<dbReference type="OrthoDB" id="9811577at2"/>
<dbReference type="AlphaFoldDB" id="A8LJW8"/>
<dbReference type="Gene3D" id="3.40.50.10600">
    <property type="entry name" value="SpoIIaa-like domains"/>
    <property type="match status" value="1"/>
</dbReference>
<sequence length="124" mass="14326">MAVTYTADSQARVVELTVSGKITHAEFEEVVPKLEAELARGPLSLVEVIDSFEGFDARTLWDGLKFDLAHWSEFRRVAVVSDLTWFSPFTRLADRLTHLQIREFKRDQLEEARAWARNWTSLDD</sequence>
<dbReference type="Proteomes" id="UP000006833">
    <property type="component" value="Chromosome"/>
</dbReference>
<dbReference type="HOGENOM" id="CLU_137390_2_0_5"/>
<dbReference type="InterPro" id="IPR038396">
    <property type="entry name" value="SpoIIAA-like_sf"/>
</dbReference>
<dbReference type="STRING" id="398580.Dshi_0045"/>
<dbReference type="InterPro" id="IPR021866">
    <property type="entry name" value="SpoIIAA-like"/>
</dbReference>
<name>A8LJW8_DINSH</name>
<dbReference type="eggNOG" id="ENOG503301I">
    <property type="taxonomic scope" value="Bacteria"/>
</dbReference>
<keyword evidence="2" id="KW-1185">Reference proteome</keyword>
<gene>
    <name evidence="1" type="ordered locus">Dshi_0045</name>
</gene>
<evidence type="ECO:0000313" key="1">
    <source>
        <dbReference type="EMBL" id="ABV91794.1"/>
    </source>
</evidence>
<dbReference type="SUPFAM" id="SSF52091">
    <property type="entry name" value="SpoIIaa-like"/>
    <property type="match status" value="1"/>
</dbReference>
<dbReference type="InterPro" id="IPR036513">
    <property type="entry name" value="STAS_dom_sf"/>
</dbReference>
<reference evidence="2" key="1">
    <citation type="journal article" date="2010" name="ISME J.">
        <title>The complete genome sequence of the algal symbiont Dinoroseobacter shibae: a hitchhiker's guide to life in the sea.</title>
        <authorList>
            <person name="Wagner-Dobler I."/>
            <person name="Ballhausen B."/>
            <person name="Berger M."/>
            <person name="Brinkhoff T."/>
            <person name="Buchholz I."/>
            <person name="Bunk B."/>
            <person name="Cypionka H."/>
            <person name="Daniel R."/>
            <person name="Drepper T."/>
            <person name="Gerdts G."/>
            <person name="Hahnke S."/>
            <person name="Han C."/>
            <person name="Jahn D."/>
            <person name="Kalhoefer D."/>
            <person name="Kiss H."/>
            <person name="Klenk H.P."/>
            <person name="Kyrpides N."/>
            <person name="Liebl W."/>
            <person name="Liesegang H."/>
            <person name="Meincke L."/>
            <person name="Pati A."/>
            <person name="Petersen J."/>
            <person name="Piekarski T."/>
            <person name="Pommerenke C."/>
            <person name="Pradella S."/>
            <person name="Pukall R."/>
            <person name="Rabus R."/>
            <person name="Stackebrandt E."/>
            <person name="Thole S."/>
            <person name="Thompson L."/>
            <person name="Tielen P."/>
            <person name="Tomasch J."/>
            <person name="von Jan M."/>
            <person name="Wanphrut N."/>
            <person name="Wichels A."/>
            <person name="Zech H."/>
            <person name="Simon M."/>
        </authorList>
    </citation>
    <scope>NUCLEOTIDE SEQUENCE [LARGE SCALE GENOMIC DNA]</scope>
    <source>
        <strain evidence="2">DSM 16493 / NCIMB 14021 / DFL 12</strain>
    </source>
</reference>
<protein>
    <recommendedName>
        <fullName evidence="3">STAS/SEC14 domain-containing protein</fullName>
    </recommendedName>
</protein>
<organism evidence="1 2">
    <name type="scientific">Dinoroseobacter shibae (strain DSM 16493 / NCIMB 14021 / DFL 12)</name>
    <dbReference type="NCBI Taxonomy" id="398580"/>
    <lineage>
        <taxon>Bacteria</taxon>
        <taxon>Pseudomonadati</taxon>
        <taxon>Pseudomonadota</taxon>
        <taxon>Alphaproteobacteria</taxon>
        <taxon>Rhodobacterales</taxon>
        <taxon>Roseobacteraceae</taxon>
        <taxon>Dinoroseobacter</taxon>
    </lineage>
</organism>
<proteinExistence type="predicted"/>